<dbReference type="SUPFAM" id="SSF47336">
    <property type="entry name" value="ACP-like"/>
    <property type="match status" value="1"/>
</dbReference>
<dbReference type="Gene3D" id="1.10.1200.10">
    <property type="entry name" value="ACP-like"/>
    <property type="match status" value="1"/>
</dbReference>
<sequence length="592" mass="65109">MNAHTSSPTRVFRKFQSICTVTPHALAVVDNGNTLTYQQLHEQVLGLSQQLVRQGLADSSCLPLVASRCLPYLVTLLACCKLGIAYVSIDPSTPAQRILAQLEQLDCQHLLLIGQAEDLEIDPRLTYLHLDAKGRLRSRGPTLRRTSQRRPADADSLTVMFTSGTTGVPKGVRVCHAGLLNLVENVQGQVQGKAHNYVHHSSISFDAALFEVWVPLLTGACVTLHAPAFNIESLADCVGASHCDVLLLTTSLFHLVAQHRLQMLDGVRVLYVGGEVLKPAYARALLAANREITLVNGYGPTENTVFSTWHSMSSPKDIVGDAIPIGRLLNHVHAKVVDARLQEVEPGAPGELLLGGRNLSLGYLDEELTRTRFLHQAEGVYYRTGDLVVENEQGVFFYQGRLDEQVKIQGYRVEITEVEQALGQLPGIAQAVVLARPMNALENCLHAFVVFQHGWPDIDEGKLLSLLSARLPHYMLPARIHRLFELPVTANGKLDKRTLHSLAGEQPRAHRPSPPAGSAVLEAWSGILGTRDLQLEHSIYAYGASSLSVVMAHTRINQSLGKKTPFDEVARLNTLQEWVQYYVTHENLSNLS</sequence>
<dbReference type="PANTHER" id="PTHR45527:SF1">
    <property type="entry name" value="FATTY ACID SYNTHASE"/>
    <property type="match status" value="1"/>
</dbReference>
<organism evidence="2 3">
    <name type="scientific">Pseudomonas sessilinigenes</name>
    <dbReference type="NCBI Taxonomy" id="658629"/>
    <lineage>
        <taxon>Bacteria</taxon>
        <taxon>Pseudomonadati</taxon>
        <taxon>Pseudomonadota</taxon>
        <taxon>Gammaproteobacteria</taxon>
        <taxon>Pseudomonadales</taxon>
        <taxon>Pseudomonadaceae</taxon>
        <taxon>Pseudomonas</taxon>
    </lineage>
</organism>
<proteinExistence type="predicted"/>
<accession>A0ABX8ML01</accession>
<dbReference type="Pfam" id="PF00550">
    <property type="entry name" value="PP-binding"/>
    <property type="match status" value="1"/>
</dbReference>
<evidence type="ECO:0000313" key="2">
    <source>
        <dbReference type="EMBL" id="QXH40004.1"/>
    </source>
</evidence>
<dbReference type="Pfam" id="PF00501">
    <property type="entry name" value="AMP-binding"/>
    <property type="match status" value="1"/>
</dbReference>
<dbReference type="PANTHER" id="PTHR45527">
    <property type="entry name" value="NONRIBOSOMAL PEPTIDE SYNTHETASE"/>
    <property type="match status" value="1"/>
</dbReference>
<dbReference type="InterPro" id="IPR042099">
    <property type="entry name" value="ANL_N_sf"/>
</dbReference>
<feature type="domain" description="Carrier" evidence="1">
    <location>
        <begin position="511"/>
        <end position="586"/>
    </location>
</feature>
<dbReference type="SUPFAM" id="SSF56801">
    <property type="entry name" value="Acetyl-CoA synthetase-like"/>
    <property type="match status" value="1"/>
</dbReference>
<dbReference type="InterPro" id="IPR000873">
    <property type="entry name" value="AMP-dep_synth/lig_dom"/>
</dbReference>
<keyword evidence="3" id="KW-1185">Reference proteome</keyword>
<name>A0ABX8ML01_9PSED</name>
<dbReference type="InterPro" id="IPR036736">
    <property type="entry name" value="ACP-like_sf"/>
</dbReference>
<dbReference type="Proteomes" id="UP000693952">
    <property type="component" value="Chromosome"/>
</dbReference>
<dbReference type="CDD" id="cd05930">
    <property type="entry name" value="A_NRPS"/>
    <property type="match status" value="1"/>
</dbReference>
<dbReference type="InterPro" id="IPR045851">
    <property type="entry name" value="AMP-bd_C_sf"/>
</dbReference>
<evidence type="ECO:0000259" key="1">
    <source>
        <dbReference type="PROSITE" id="PS50075"/>
    </source>
</evidence>
<dbReference type="PROSITE" id="PS00455">
    <property type="entry name" value="AMP_BINDING"/>
    <property type="match status" value="1"/>
</dbReference>
<dbReference type="InterPro" id="IPR020845">
    <property type="entry name" value="AMP-binding_CS"/>
</dbReference>
<dbReference type="NCBIfam" id="TIGR01733">
    <property type="entry name" value="AA-adenyl-dom"/>
    <property type="match status" value="1"/>
</dbReference>
<dbReference type="PROSITE" id="PS50075">
    <property type="entry name" value="CARRIER"/>
    <property type="match status" value="1"/>
</dbReference>
<dbReference type="InterPro" id="IPR009081">
    <property type="entry name" value="PP-bd_ACP"/>
</dbReference>
<dbReference type="Pfam" id="PF13193">
    <property type="entry name" value="AMP-binding_C"/>
    <property type="match status" value="1"/>
</dbReference>
<evidence type="ECO:0000313" key="3">
    <source>
        <dbReference type="Proteomes" id="UP000693952"/>
    </source>
</evidence>
<dbReference type="InterPro" id="IPR010071">
    <property type="entry name" value="AA_adenyl_dom"/>
</dbReference>
<dbReference type="Gene3D" id="3.30.300.30">
    <property type="match status" value="1"/>
</dbReference>
<dbReference type="RefSeq" id="WP_124347342.1">
    <property type="nucleotide sequence ID" value="NZ_CP027706.1"/>
</dbReference>
<dbReference type="InterPro" id="IPR025110">
    <property type="entry name" value="AMP-bd_C"/>
</dbReference>
<dbReference type="EMBL" id="CP077074">
    <property type="protein sequence ID" value="QXH40004.1"/>
    <property type="molecule type" value="Genomic_DNA"/>
</dbReference>
<reference evidence="2" key="1">
    <citation type="submission" date="2021-06" db="EMBL/GenBank/DDBJ databases">
        <title>Updating the genus Pseudomonas: Description of 43 new species and partition of the Pseudomonas putida group.</title>
        <authorList>
            <person name="Girard L."/>
            <person name="Lood C."/>
            <person name="Vandamme P."/>
            <person name="Rokni-Zadeh H."/>
            <person name="van Noort V."/>
            <person name="Hofte M."/>
            <person name="Lavigne R."/>
            <person name="De Mot R."/>
        </authorList>
    </citation>
    <scope>NUCLEOTIDE SEQUENCE</scope>
    <source>
        <strain evidence="2">CMR12a</strain>
    </source>
</reference>
<gene>
    <name evidence="2" type="ORF">KSS89_27935</name>
</gene>
<dbReference type="Gene3D" id="3.40.50.12780">
    <property type="entry name" value="N-terminal domain of ligase-like"/>
    <property type="match status" value="1"/>
</dbReference>
<protein>
    <submittedName>
        <fullName evidence="2">Non-ribosomal peptide synthetase</fullName>
    </submittedName>
</protein>